<dbReference type="InterPro" id="IPR038619">
    <property type="entry name" value="MraZ_sf"/>
</dbReference>
<evidence type="ECO:0000256" key="3">
    <source>
        <dbReference type="ARBA" id="ARBA00022737"/>
    </source>
</evidence>
<dbReference type="Gene3D" id="3.40.1550.20">
    <property type="entry name" value="Transcriptional regulator MraZ domain"/>
    <property type="match status" value="1"/>
</dbReference>
<dbReference type="HAMAP" id="MF_01008">
    <property type="entry name" value="MraZ"/>
    <property type="match status" value="1"/>
</dbReference>
<feature type="domain" description="SpoVT-AbrB" evidence="8">
    <location>
        <begin position="5"/>
        <end position="47"/>
    </location>
</feature>
<dbReference type="PANTHER" id="PTHR34701:SF1">
    <property type="entry name" value="TRANSCRIPTIONAL REGULATOR MRAZ"/>
    <property type="match status" value="1"/>
</dbReference>
<dbReference type="CDD" id="cd16321">
    <property type="entry name" value="MraZ_C"/>
    <property type="match status" value="1"/>
</dbReference>
<dbReference type="GO" id="GO:0009295">
    <property type="term" value="C:nucleoid"/>
    <property type="evidence" value="ECO:0007669"/>
    <property type="project" value="UniProtKB-SubCell"/>
</dbReference>
<dbReference type="PANTHER" id="PTHR34701">
    <property type="entry name" value="TRANSCRIPTIONAL REGULATOR MRAZ"/>
    <property type="match status" value="1"/>
</dbReference>
<evidence type="ECO:0000256" key="6">
    <source>
        <dbReference type="ARBA" id="ARBA00023163"/>
    </source>
</evidence>
<keyword evidence="6 7" id="KW-0804">Transcription</keyword>
<keyword evidence="9" id="KW-0131">Cell cycle</keyword>
<evidence type="ECO:0000256" key="5">
    <source>
        <dbReference type="ARBA" id="ARBA00023125"/>
    </source>
</evidence>
<dbReference type="GO" id="GO:0003700">
    <property type="term" value="F:DNA-binding transcription factor activity"/>
    <property type="evidence" value="ECO:0007669"/>
    <property type="project" value="UniProtKB-UniRule"/>
</dbReference>
<keyword evidence="2 7" id="KW-0963">Cytoplasm</keyword>
<accession>A0A1F2UW40</accession>
<dbReference type="InterPro" id="IPR037914">
    <property type="entry name" value="SpoVT-AbrB_sf"/>
</dbReference>
<dbReference type="EMBL" id="MELI01000029">
    <property type="protein sequence ID" value="OFW34863.1"/>
    <property type="molecule type" value="Genomic_DNA"/>
</dbReference>
<evidence type="ECO:0000259" key="8">
    <source>
        <dbReference type="PROSITE" id="PS51740"/>
    </source>
</evidence>
<dbReference type="InterPro" id="IPR007159">
    <property type="entry name" value="SpoVT-AbrB_dom"/>
</dbReference>
<keyword evidence="4 7" id="KW-0805">Transcription regulation</keyword>
<evidence type="ECO:0000256" key="2">
    <source>
        <dbReference type="ARBA" id="ARBA00022490"/>
    </source>
</evidence>
<reference evidence="9 10" key="1">
    <citation type="journal article" date="2016" name="Nat. Commun.">
        <title>Thousands of microbial genomes shed light on interconnected biogeochemical processes in an aquifer system.</title>
        <authorList>
            <person name="Anantharaman K."/>
            <person name="Brown C.T."/>
            <person name="Hug L.A."/>
            <person name="Sharon I."/>
            <person name="Castelle C.J."/>
            <person name="Probst A.J."/>
            <person name="Thomas B.C."/>
            <person name="Singh A."/>
            <person name="Wilkins M.J."/>
            <person name="Karaoz U."/>
            <person name="Brodie E.L."/>
            <person name="Williams K.H."/>
            <person name="Hubbard S.S."/>
            <person name="Banfield J.F."/>
        </authorList>
    </citation>
    <scope>NUCLEOTIDE SEQUENCE [LARGE SCALE GENOMIC DNA]</scope>
</reference>
<evidence type="ECO:0000256" key="1">
    <source>
        <dbReference type="ARBA" id="ARBA00013860"/>
    </source>
</evidence>
<dbReference type="NCBIfam" id="TIGR00242">
    <property type="entry name" value="division/cell wall cluster transcriptional repressor MraZ"/>
    <property type="match status" value="1"/>
</dbReference>
<feature type="domain" description="SpoVT-AbrB" evidence="8">
    <location>
        <begin position="76"/>
        <end position="119"/>
    </location>
</feature>
<protein>
    <recommendedName>
        <fullName evidence="1 7">Transcriptional regulator MraZ</fullName>
    </recommendedName>
</protein>
<name>A0A1F2UW40_9ACTN</name>
<dbReference type="InterPro" id="IPR035642">
    <property type="entry name" value="MraZ_N"/>
</dbReference>
<dbReference type="InterPro" id="IPR020603">
    <property type="entry name" value="MraZ_dom"/>
</dbReference>
<keyword evidence="5 7" id="KW-0238">DNA-binding</keyword>
<dbReference type="SUPFAM" id="SSF89447">
    <property type="entry name" value="AbrB/MazE/MraZ-like"/>
    <property type="match status" value="1"/>
</dbReference>
<evidence type="ECO:0000313" key="10">
    <source>
        <dbReference type="Proteomes" id="UP000178086"/>
    </source>
</evidence>
<dbReference type="InterPro" id="IPR035644">
    <property type="entry name" value="MraZ_C"/>
</dbReference>
<dbReference type="GO" id="GO:0000976">
    <property type="term" value="F:transcription cis-regulatory region binding"/>
    <property type="evidence" value="ECO:0007669"/>
    <property type="project" value="TreeGrafter"/>
</dbReference>
<comment type="caution">
    <text evidence="9">The sequence shown here is derived from an EMBL/GenBank/DDBJ whole genome shotgun (WGS) entry which is preliminary data.</text>
</comment>
<proteinExistence type="inferred from homology"/>
<dbReference type="GO" id="GO:2000143">
    <property type="term" value="P:negative regulation of DNA-templated transcription initiation"/>
    <property type="evidence" value="ECO:0007669"/>
    <property type="project" value="TreeGrafter"/>
</dbReference>
<keyword evidence="3" id="KW-0677">Repeat</keyword>
<dbReference type="AlphaFoldDB" id="A0A1F2UW40"/>
<dbReference type="CDD" id="cd16320">
    <property type="entry name" value="MraZ_N"/>
    <property type="match status" value="1"/>
</dbReference>
<evidence type="ECO:0000256" key="7">
    <source>
        <dbReference type="HAMAP-Rule" id="MF_01008"/>
    </source>
</evidence>
<dbReference type="GO" id="GO:0051301">
    <property type="term" value="P:cell division"/>
    <property type="evidence" value="ECO:0007669"/>
    <property type="project" value="UniProtKB-KW"/>
</dbReference>
<dbReference type="GO" id="GO:0005737">
    <property type="term" value="C:cytoplasm"/>
    <property type="evidence" value="ECO:0007669"/>
    <property type="project" value="UniProtKB-UniRule"/>
</dbReference>
<evidence type="ECO:0000256" key="4">
    <source>
        <dbReference type="ARBA" id="ARBA00023015"/>
    </source>
</evidence>
<sequence length="143" mass="16248">MFFGEHYHSVDEKGRIILPAKFREAFADGLFITKSFDNCLLVYTKKDWFEIVEKINSLPTTKASVRNYQRFFIGSAVEGEVSRQGRISIAQNLRDFAALDKDIVIVGLANKIEIWEKEKYEQHIAGAEQAAAEIAEEIAEFGV</sequence>
<dbReference type="PROSITE" id="PS51740">
    <property type="entry name" value="SPOVT_ABRB"/>
    <property type="match status" value="2"/>
</dbReference>
<comment type="subunit">
    <text evidence="7">Forms oligomers.</text>
</comment>
<comment type="similarity">
    <text evidence="7">Belongs to the MraZ family.</text>
</comment>
<dbReference type="InterPro" id="IPR003444">
    <property type="entry name" value="MraZ"/>
</dbReference>
<keyword evidence="9" id="KW-0132">Cell division</keyword>
<comment type="subcellular location">
    <subcellularLocation>
        <location evidence="7">Cytoplasm</location>
        <location evidence="7">Nucleoid</location>
    </subcellularLocation>
</comment>
<evidence type="ECO:0000313" key="9">
    <source>
        <dbReference type="EMBL" id="OFW34863.1"/>
    </source>
</evidence>
<organism evidence="9 10">
    <name type="scientific">Candidatus Aquicultor primus</name>
    <dbReference type="NCBI Taxonomy" id="1797195"/>
    <lineage>
        <taxon>Bacteria</taxon>
        <taxon>Bacillati</taxon>
        <taxon>Actinomycetota</taxon>
        <taxon>Candidatus Aquicultoria</taxon>
        <taxon>Candidatus Aquicultorales</taxon>
        <taxon>Candidatus Aquicultoraceae</taxon>
        <taxon>Candidatus Aquicultor</taxon>
    </lineage>
</organism>
<gene>
    <name evidence="7" type="primary">mraZ</name>
    <name evidence="9" type="ORF">A2074_06775</name>
</gene>
<dbReference type="Proteomes" id="UP000178086">
    <property type="component" value="Unassembled WGS sequence"/>
</dbReference>
<dbReference type="Pfam" id="PF02381">
    <property type="entry name" value="MraZ"/>
    <property type="match status" value="2"/>
</dbReference>